<dbReference type="Proteomes" id="UP000235777">
    <property type="component" value="Unassembled WGS sequence"/>
</dbReference>
<dbReference type="PROSITE" id="PS50110">
    <property type="entry name" value="RESPONSE_REGULATORY"/>
    <property type="match status" value="1"/>
</dbReference>
<dbReference type="SUPFAM" id="SSF52172">
    <property type="entry name" value="CheY-like"/>
    <property type="match status" value="1"/>
</dbReference>
<reference evidence="3 4" key="1">
    <citation type="submission" date="2018-01" db="EMBL/GenBank/DDBJ databases">
        <title>Whole genome analyses suggest that Burkholderia sensu lato contains two further novel genera in the rhizoxinica-symbiotica group Mycetohabitans gen. nov., and Trinickia gen. nov.: implications for the evolution of diazotrophy and nodulation in the Burkholderiaceae.</title>
        <authorList>
            <person name="Estrada-de los Santos P."/>
            <person name="Palmer M."/>
            <person name="Chavez-Ramirez B."/>
            <person name="Beukes C."/>
            <person name="Steenkamp E.T."/>
            <person name="Hirsch A.M."/>
            <person name="Manyaka P."/>
            <person name="Maluk M."/>
            <person name="Lafos M."/>
            <person name="Crook M."/>
            <person name="Gross E."/>
            <person name="Simon M.F."/>
            <person name="Bueno dos Reis Junior F."/>
            <person name="Poole P.S."/>
            <person name="Venter S.N."/>
            <person name="James E.K."/>
        </authorList>
    </citation>
    <scope>NUCLEOTIDE SEQUENCE [LARGE SCALE GENOMIC DNA]</scope>
    <source>
        <strain evidence="3 4">JPY 581</strain>
    </source>
</reference>
<evidence type="ECO:0000313" key="4">
    <source>
        <dbReference type="Proteomes" id="UP000235777"/>
    </source>
</evidence>
<name>A0A2N7X681_9BURK</name>
<dbReference type="InterPro" id="IPR001789">
    <property type="entry name" value="Sig_transdc_resp-reg_receiver"/>
</dbReference>
<accession>A0A2N7X681</accession>
<gene>
    <name evidence="3" type="ORF">C0Z20_10075</name>
</gene>
<dbReference type="InterPro" id="IPR052893">
    <property type="entry name" value="TCS_response_regulator"/>
</dbReference>
<dbReference type="Pfam" id="PF00072">
    <property type="entry name" value="Response_reg"/>
    <property type="match status" value="1"/>
</dbReference>
<dbReference type="RefSeq" id="WP_018440505.1">
    <property type="nucleotide sequence ID" value="NZ_KB890171.1"/>
</dbReference>
<protein>
    <submittedName>
        <fullName evidence="3">Response regulator</fullName>
    </submittedName>
</protein>
<dbReference type="SMART" id="SM00448">
    <property type="entry name" value="REC"/>
    <property type="match status" value="1"/>
</dbReference>
<dbReference type="PANTHER" id="PTHR44520">
    <property type="entry name" value="RESPONSE REGULATOR RCP1-RELATED"/>
    <property type="match status" value="1"/>
</dbReference>
<sequence>MVIDMSRSLVDILLVEDSPSDAMMTREALLEYRVLNPLHVVEDGVAAMRYLKQRGPNGSAHRPGLIILDLNLPKMSGREVLQELKRDPALSDIPVVVLTTSKAEEDVLRSYGLHANCYITKPVDFEKFTDVVRSISDFWFSVVTLPPVKP</sequence>
<dbReference type="STRING" id="863227.GCA_000373005_01951"/>
<dbReference type="OrthoDB" id="9793549at2"/>
<dbReference type="InterPro" id="IPR011006">
    <property type="entry name" value="CheY-like_superfamily"/>
</dbReference>
<evidence type="ECO:0000259" key="2">
    <source>
        <dbReference type="PROSITE" id="PS50110"/>
    </source>
</evidence>
<keyword evidence="1" id="KW-0597">Phosphoprotein</keyword>
<feature type="modified residue" description="4-aspartylphosphate" evidence="1">
    <location>
        <position position="69"/>
    </location>
</feature>
<comment type="caution">
    <text evidence="3">The sequence shown here is derived from an EMBL/GenBank/DDBJ whole genome shotgun (WGS) entry which is preliminary data.</text>
</comment>
<organism evidence="3 4">
    <name type="scientific">Trinickia symbiotica</name>
    <dbReference type="NCBI Taxonomy" id="863227"/>
    <lineage>
        <taxon>Bacteria</taxon>
        <taxon>Pseudomonadati</taxon>
        <taxon>Pseudomonadota</taxon>
        <taxon>Betaproteobacteria</taxon>
        <taxon>Burkholderiales</taxon>
        <taxon>Burkholderiaceae</taxon>
        <taxon>Trinickia</taxon>
    </lineage>
</organism>
<dbReference type="AlphaFoldDB" id="A0A2N7X681"/>
<evidence type="ECO:0000313" key="3">
    <source>
        <dbReference type="EMBL" id="PMS37052.1"/>
    </source>
</evidence>
<dbReference type="PANTHER" id="PTHR44520:SF2">
    <property type="entry name" value="RESPONSE REGULATOR RCP1"/>
    <property type="match status" value="1"/>
</dbReference>
<feature type="domain" description="Response regulatory" evidence="2">
    <location>
        <begin position="11"/>
        <end position="136"/>
    </location>
</feature>
<dbReference type="EMBL" id="PNYC01000005">
    <property type="protein sequence ID" value="PMS37052.1"/>
    <property type="molecule type" value="Genomic_DNA"/>
</dbReference>
<dbReference type="Gene3D" id="3.40.50.2300">
    <property type="match status" value="1"/>
</dbReference>
<proteinExistence type="predicted"/>
<evidence type="ECO:0000256" key="1">
    <source>
        <dbReference type="PROSITE-ProRule" id="PRU00169"/>
    </source>
</evidence>
<keyword evidence="4" id="KW-1185">Reference proteome</keyword>
<dbReference type="CDD" id="cd17557">
    <property type="entry name" value="REC_Rcp-like"/>
    <property type="match status" value="1"/>
</dbReference>
<dbReference type="GO" id="GO:0000160">
    <property type="term" value="P:phosphorelay signal transduction system"/>
    <property type="evidence" value="ECO:0007669"/>
    <property type="project" value="InterPro"/>
</dbReference>